<evidence type="ECO:0000313" key="5">
    <source>
        <dbReference type="EMBL" id="MDK4290926.1"/>
    </source>
</evidence>
<feature type="domain" description="Response regulatory" evidence="4">
    <location>
        <begin position="6"/>
        <end position="120"/>
    </location>
</feature>
<dbReference type="Gene3D" id="3.40.50.2300">
    <property type="match status" value="1"/>
</dbReference>
<dbReference type="InterPro" id="IPR011006">
    <property type="entry name" value="CheY-like_superfamily"/>
</dbReference>
<dbReference type="GO" id="GO:0006355">
    <property type="term" value="P:regulation of DNA-templated transcription"/>
    <property type="evidence" value="ECO:0007669"/>
    <property type="project" value="InterPro"/>
</dbReference>
<dbReference type="GO" id="GO:0000160">
    <property type="term" value="P:phosphorelay signal transduction system"/>
    <property type="evidence" value="ECO:0007669"/>
    <property type="project" value="InterPro"/>
</dbReference>
<keyword evidence="8" id="KW-1185">Reference proteome</keyword>
<dbReference type="EMBL" id="JASNVH010000009">
    <property type="protein sequence ID" value="MDK4307247.1"/>
    <property type="molecule type" value="Genomic_DNA"/>
</dbReference>
<feature type="domain" description="HTH luxR-type" evidence="3">
    <location>
        <begin position="135"/>
        <end position="200"/>
    </location>
</feature>
<dbReference type="InterPro" id="IPR039420">
    <property type="entry name" value="WalR-like"/>
</dbReference>
<keyword evidence="2" id="KW-0597">Phosphoprotein</keyword>
<comment type="caution">
    <text evidence="6">The sequence shown here is derived from an EMBL/GenBank/DDBJ whole genome shotgun (WGS) entry which is preliminary data.</text>
</comment>
<keyword evidence="1" id="KW-0238">DNA-binding</keyword>
<evidence type="ECO:0000256" key="2">
    <source>
        <dbReference type="PROSITE-ProRule" id="PRU00169"/>
    </source>
</evidence>
<evidence type="ECO:0000256" key="1">
    <source>
        <dbReference type="ARBA" id="ARBA00023125"/>
    </source>
</evidence>
<name>A0AAP4BR06_9CORY</name>
<dbReference type="PANTHER" id="PTHR43214:SF42">
    <property type="entry name" value="TRANSCRIPTIONAL REGULATORY PROTEIN DESR"/>
    <property type="match status" value="1"/>
</dbReference>
<dbReference type="GO" id="GO:0003677">
    <property type="term" value="F:DNA binding"/>
    <property type="evidence" value="ECO:0007669"/>
    <property type="project" value="UniProtKB-KW"/>
</dbReference>
<dbReference type="PROSITE" id="PS50043">
    <property type="entry name" value="HTH_LUXR_2"/>
    <property type="match status" value="1"/>
</dbReference>
<dbReference type="PROSITE" id="PS50110">
    <property type="entry name" value="RESPONSE_REGULATORY"/>
    <property type="match status" value="1"/>
</dbReference>
<evidence type="ECO:0000259" key="4">
    <source>
        <dbReference type="PROSITE" id="PS50110"/>
    </source>
</evidence>
<sequence>MTPPIRVLIAEDQSLVRGALVALVNAESDIEVVAECSTGTEAVRLVREKSIDVALLDIEMPGLNGLDAAAELSYEACRCIIVTTFGRAGYVKRAMEVGVDGFVVKDTPPEQLADAIRRVQAGMRVIDPTLAQESLLTPDNPLSKREIEVCQQLFEGKNSTAIARALFLSPGTVRNHISSIMAKTGAGNRYEAAYLAKKNGWI</sequence>
<dbReference type="Proteomes" id="UP001224412">
    <property type="component" value="Unassembled WGS sequence"/>
</dbReference>
<protein>
    <submittedName>
        <fullName evidence="6">Response regulator transcription factor</fullName>
    </submittedName>
</protein>
<dbReference type="PRINTS" id="PR00038">
    <property type="entry name" value="HTHLUXR"/>
</dbReference>
<dbReference type="AlphaFoldDB" id="A0AAP4BR06"/>
<dbReference type="CDD" id="cd06170">
    <property type="entry name" value="LuxR_C_like"/>
    <property type="match status" value="1"/>
</dbReference>
<dbReference type="InterPro" id="IPR016032">
    <property type="entry name" value="Sig_transdc_resp-reg_C-effctor"/>
</dbReference>
<evidence type="ECO:0000259" key="3">
    <source>
        <dbReference type="PROSITE" id="PS50043"/>
    </source>
</evidence>
<feature type="modified residue" description="4-aspartylphosphate" evidence="2">
    <location>
        <position position="57"/>
    </location>
</feature>
<dbReference type="PANTHER" id="PTHR43214">
    <property type="entry name" value="TWO-COMPONENT RESPONSE REGULATOR"/>
    <property type="match status" value="1"/>
</dbReference>
<organism evidence="6 7">
    <name type="scientific">Corynebacterium pseudodiphtheriticum</name>
    <dbReference type="NCBI Taxonomy" id="37637"/>
    <lineage>
        <taxon>Bacteria</taxon>
        <taxon>Bacillati</taxon>
        <taxon>Actinomycetota</taxon>
        <taxon>Actinomycetes</taxon>
        <taxon>Mycobacteriales</taxon>
        <taxon>Corynebacteriaceae</taxon>
        <taxon>Corynebacterium</taxon>
    </lineage>
</organism>
<dbReference type="InterPro" id="IPR000792">
    <property type="entry name" value="Tscrpt_reg_LuxR_C"/>
</dbReference>
<dbReference type="PROSITE" id="PS00622">
    <property type="entry name" value="HTH_LUXR_1"/>
    <property type="match status" value="1"/>
</dbReference>
<dbReference type="InterPro" id="IPR001789">
    <property type="entry name" value="Sig_transdc_resp-reg_receiver"/>
</dbReference>
<dbReference type="Pfam" id="PF00196">
    <property type="entry name" value="GerE"/>
    <property type="match status" value="1"/>
</dbReference>
<proteinExistence type="predicted"/>
<dbReference type="CDD" id="cd19930">
    <property type="entry name" value="REC_DesR-like"/>
    <property type="match status" value="1"/>
</dbReference>
<dbReference type="SUPFAM" id="SSF52172">
    <property type="entry name" value="CheY-like"/>
    <property type="match status" value="1"/>
</dbReference>
<accession>A0AAP4BR06</accession>
<dbReference type="SUPFAM" id="SSF46894">
    <property type="entry name" value="C-terminal effector domain of the bipartite response regulators"/>
    <property type="match status" value="1"/>
</dbReference>
<dbReference type="Pfam" id="PF00072">
    <property type="entry name" value="Response_reg"/>
    <property type="match status" value="1"/>
</dbReference>
<dbReference type="SMART" id="SM00448">
    <property type="entry name" value="REC"/>
    <property type="match status" value="1"/>
</dbReference>
<evidence type="ECO:0000313" key="6">
    <source>
        <dbReference type="EMBL" id="MDK4307247.1"/>
    </source>
</evidence>
<dbReference type="Proteomes" id="UP001239759">
    <property type="component" value="Unassembled WGS sequence"/>
</dbReference>
<dbReference type="SMART" id="SM00421">
    <property type="entry name" value="HTH_LUXR"/>
    <property type="match status" value="1"/>
</dbReference>
<dbReference type="RefSeq" id="WP_021353939.1">
    <property type="nucleotide sequence ID" value="NZ_CP051667.1"/>
</dbReference>
<gene>
    <name evidence="5" type="ORF">QPX23_09405</name>
    <name evidence="6" type="ORF">QPX42_06805</name>
</gene>
<evidence type="ECO:0000313" key="8">
    <source>
        <dbReference type="Proteomes" id="UP001239759"/>
    </source>
</evidence>
<dbReference type="EMBL" id="JASNUQ010000018">
    <property type="protein sequence ID" value="MDK4290926.1"/>
    <property type="molecule type" value="Genomic_DNA"/>
</dbReference>
<evidence type="ECO:0000313" key="7">
    <source>
        <dbReference type="Proteomes" id="UP001224412"/>
    </source>
</evidence>
<reference evidence="6 8" key="1">
    <citation type="submission" date="2023-05" db="EMBL/GenBank/DDBJ databases">
        <title>Metabolic capabilities are highly conserved among human nasal-associated Corynebacterium species in pangenomic analyses.</title>
        <authorList>
            <person name="Tran T.H."/>
            <person name="Roberts A.Q."/>
            <person name="Escapa I.F."/>
            <person name="Gao W."/>
            <person name="Conlan S."/>
            <person name="Kong H."/>
            <person name="Segre J.A."/>
            <person name="Kelly M.S."/>
            <person name="Lemon K.P."/>
        </authorList>
    </citation>
    <scope>NUCLEOTIDE SEQUENCE</scope>
    <source>
        <strain evidence="6">KPL2773</strain>
        <strain evidence="5 8">KPL3772</strain>
    </source>
</reference>